<dbReference type="GO" id="GO:0006303">
    <property type="term" value="P:double-strand break repair via nonhomologous end joining"/>
    <property type="evidence" value="ECO:0007669"/>
    <property type="project" value="TreeGrafter"/>
</dbReference>
<gene>
    <name evidence="5" type="ORF">M231_05970</name>
</gene>
<sequence>MAGLYNGHILEFPQIRVDCFTSPPSNGWLIPCPLPSRTSPRTTSSDKPVSSYTFPAPLSLNAATTSDRPQHSPYHNTFTGKKRTIPSRKGKEPATKRDYITAPPAQLFLLTHVHSDHLVGLTSNFTGRIICTPDTKRMLLRLEGENDRVLREKGITELPRLRFPGLGARRLNMGKKGERIVDLIETIPYGDPKYYDLGYDSLGQPITVTITALDANHCPGSAMFLIKSRDRAVLHTGDIRADGPFLQALRTNSALEEFLPPDLSAPSSEKEIYWGKRILDRMYLDTSAMLGTGDMPDRDPTLRDLVLQMSLYPSDTVFFLNAWCFGWEGAIKAIARYFRTPIHVDRYKRSIYSAVETDPFLLACTTNDPNCTRFHACERKVKCVACRTYEGQNRVWNIDKRIVHVNFVEIKSAEWDMRHKEFLERLSLAAVGETLWPLNIESPIARHSTLPELQSLVETFQPSALSPNALIPSLKGLDMFLFPTLFGHTLEEGGIHNMNQERDAWMSQQYPKEYLHSLKAEQERGLLRIPENGEENEWRDCLPGEGSVSRGRGAERRRQMSSLGLTHMSSSGLNHIDKKEDEEEWDTEEEKEKEKGIRNRISSQSNSNSSCKTHKKLCFPETKQEVVVPLTIVGTSDQGTIPPSRKLKRMKFDRISSSVSIQAVDIHSRKSSDIKSEQIVRDSIKMERTKVKRGRFSVDRTRLRALMADDTRQ</sequence>
<keyword evidence="2" id="KW-0378">Hydrolase</keyword>
<evidence type="ECO:0000256" key="3">
    <source>
        <dbReference type="ARBA" id="ARBA00022839"/>
    </source>
</evidence>
<dbReference type="Gene3D" id="3.60.15.10">
    <property type="entry name" value="Ribonuclease Z/Hydroxyacylglutathione hydrolase-like"/>
    <property type="match status" value="1"/>
</dbReference>
<dbReference type="EMBL" id="SDIL01000088">
    <property type="protein sequence ID" value="RXK36735.1"/>
    <property type="molecule type" value="Genomic_DNA"/>
</dbReference>
<evidence type="ECO:0000313" key="5">
    <source>
        <dbReference type="EMBL" id="RXK36735.1"/>
    </source>
</evidence>
<dbReference type="GO" id="GO:0036297">
    <property type="term" value="P:interstrand cross-link repair"/>
    <property type="evidence" value="ECO:0007669"/>
    <property type="project" value="TreeGrafter"/>
</dbReference>
<dbReference type="GO" id="GO:0000723">
    <property type="term" value="P:telomere maintenance"/>
    <property type="evidence" value="ECO:0007669"/>
    <property type="project" value="TreeGrafter"/>
</dbReference>
<protein>
    <recommendedName>
        <fullName evidence="7">Metallo-beta-lactamase domain-containing protein</fullName>
    </recommendedName>
</protein>
<feature type="region of interest" description="Disordered" evidence="4">
    <location>
        <begin position="60"/>
        <end position="95"/>
    </location>
</feature>
<dbReference type="PANTHER" id="PTHR23240">
    <property type="entry name" value="DNA CROSS-LINK REPAIR PROTEIN PSO2/SNM1-RELATED"/>
    <property type="match status" value="1"/>
</dbReference>
<dbReference type="Gene3D" id="3.40.50.12650">
    <property type="match status" value="1"/>
</dbReference>
<keyword evidence="1" id="KW-0540">Nuclease</keyword>
<reference evidence="5 6" key="1">
    <citation type="submission" date="2016-06" db="EMBL/GenBank/DDBJ databases">
        <title>Evolution of pathogenesis and genome organization in the Tremellales.</title>
        <authorList>
            <person name="Cuomo C."/>
            <person name="Litvintseva A."/>
            <person name="Heitman J."/>
            <person name="Chen Y."/>
            <person name="Sun S."/>
            <person name="Springer D."/>
            <person name="Dromer F."/>
            <person name="Young S."/>
            <person name="Zeng Q."/>
            <person name="Chapman S."/>
            <person name="Gujja S."/>
            <person name="Saif S."/>
            <person name="Birren B."/>
        </authorList>
    </citation>
    <scope>NUCLEOTIDE SEQUENCE [LARGE SCALE GENOMIC DNA]</scope>
    <source>
        <strain evidence="5 6">ATCC 28783</strain>
    </source>
</reference>
<dbReference type="InParanoid" id="A0A4Q1BGN6"/>
<dbReference type="GO" id="GO:0003684">
    <property type="term" value="F:damaged DNA binding"/>
    <property type="evidence" value="ECO:0007669"/>
    <property type="project" value="TreeGrafter"/>
</dbReference>
<proteinExistence type="predicted"/>
<evidence type="ECO:0008006" key="7">
    <source>
        <dbReference type="Google" id="ProtNLM"/>
    </source>
</evidence>
<comment type="caution">
    <text evidence="5">The sequence shown here is derived from an EMBL/GenBank/DDBJ whole genome shotgun (WGS) entry which is preliminary data.</text>
</comment>
<evidence type="ECO:0000313" key="6">
    <source>
        <dbReference type="Proteomes" id="UP000289152"/>
    </source>
</evidence>
<feature type="compositionally biased region" description="Low complexity" evidence="4">
    <location>
        <begin position="599"/>
        <end position="610"/>
    </location>
</feature>
<feature type="compositionally biased region" description="Polar residues" evidence="4">
    <location>
        <begin position="560"/>
        <end position="573"/>
    </location>
</feature>
<feature type="region of interest" description="Disordered" evidence="4">
    <location>
        <begin position="538"/>
        <end position="613"/>
    </location>
</feature>
<organism evidence="5 6">
    <name type="scientific">Tremella mesenterica</name>
    <name type="common">Jelly fungus</name>
    <dbReference type="NCBI Taxonomy" id="5217"/>
    <lineage>
        <taxon>Eukaryota</taxon>
        <taxon>Fungi</taxon>
        <taxon>Dikarya</taxon>
        <taxon>Basidiomycota</taxon>
        <taxon>Agaricomycotina</taxon>
        <taxon>Tremellomycetes</taxon>
        <taxon>Tremellales</taxon>
        <taxon>Tremellaceae</taxon>
        <taxon>Tremella</taxon>
    </lineage>
</organism>
<dbReference type="AlphaFoldDB" id="A0A4Q1BGN6"/>
<evidence type="ECO:0000256" key="1">
    <source>
        <dbReference type="ARBA" id="ARBA00022722"/>
    </source>
</evidence>
<dbReference type="Proteomes" id="UP000289152">
    <property type="component" value="Unassembled WGS sequence"/>
</dbReference>
<name>A0A4Q1BGN6_TREME</name>
<evidence type="ECO:0000256" key="4">
    <source>
        <dbReference type="SAM" id="MobiDB-lite"/>
    </source>
</evidence>
<feature type="compositionally biased region" description="Acidic residues" evidence="4">
    <location>
        <begin position="580"/>
        <end position="589"/>
    </location>
</feature>
<keyword evidence="6" id="KW-1185">Reference proteome</keyword>
<accession>A0A4Q1BGN6</accession>
<evidence type="ECO:0000256" key="2">
    <source>
        <dbReference type="ARBA" id="ARBA00022801"/>
    </source>
</evidence>
<dbReference type="STRING" id="5217.A0A4Q1BGN6"/>
<dbReference type="GO" id="GO:0035312">
    <property type="term" value="F:5'-3' DNA exonuclease activity"/>
    <property type="evidence" value="ECO:0007669"/>
    <property type="project" value="TreeGrafter"/>
</dbReference>
<dbReference type="OrthoDB" id="5561659at2759"/>
<dbReference type="PANTHER" id="PTHR23240:SF8">
    <property type="entry name" value="PROTEIN ARTEMIS"/>
    <property type="match status" value="1"/>
</dbReference>
<feature type="compositionally biased region" description="Polar residues" evidence="4">
    <location>
        <begin position="61"/>
        <end position="79"/>
    </location>
</feature>
<keyword evidence="3" id="KW-0269">Exonuclease</keyword>
<dbReference type="InterPro" id="IPR036866">
    <property type="entry name" value="RibonucZ/Hydroxyglut_hydro"/>
</dbReference>
<dbReference type="SUPFAM" id="SSF56281">
    <property type="entry name" value="Metallo-hydrolase/oxidoreductase"/>
    <property type="match status" value="1"/>
</dbReference>